<evidence type="ECO:0000256" key="7">
    <source>
        <dbReference type="ARBA" id="ARBA00023277"/>
    </source>
</evidence>
<evidence type="ECO:0000256" key="10">
    <source>
        <dbReference type="ARBA" id="ARBA00037278"/>
    </source>
</evidence>
<dbReference type="Gene3D" id="1.50.10.100">
    <property type="entry name" value="Chondroitin AC/alginate lyase"/>
    <property type="match status" value="1"/>
</dbReference>
<dbReference type="PROSITE" id="PS51175">
    <property type="entry name" value="CBM6"/>
    <property type="match status" value="1"/>
</dbReference>
<evidence type="ECO:0000256" key="1">
    <source>
        <dbReference type="ARBA" id="ARBA00008834"/>
    </source>
</evidence>
<keyword evidence="4 11" id="KW-0378">Hydrolase</keyword>
<comment type="similarity">
    <text evidence="1 11">Belongs to the glycosyl hydrolase 28 family.</text>
</comment>
<dbReference type="InterPro" id="IPR012334">
    <property type="entry name" value="Pectin_lyas_fold"/>
</dbReference>
<dbReference type="InterPro" id="IPR005084">
    <property type="entry name" value="CBM6"/>
</dbReference>
<organism evidence="12 13">
    <name type="scientific">Bacteroides thetaiotaomicron</name>
    <dbReference type="NCBI Taxonomy" id="818"/>
    <lineage>
        <taxon>Bacteria</taxon>
        <taxon>Pseudomonadati</taxon>
        <taxon>Bacteroidota</taxon>
        <taxon>Bacteroidia</taxon>
        <taxon>Bacteroidales</taxon>
        <taxon>Bacteroidaceae</taxon>
        <taxon>Bacteroides</taxon>
    </lineage>
</organism>
<keyword evidence="8 11" id="KW-0326">Glycosidase</keyword>
<dbReference type="Pfam" id="PF00295">
    <property type="entry name" value="Glyco_hydro_28"/>
    <property type="match status" value="1"/>
</dbReference>
<keyword evidence="6" id="KW-0456">Lyase</keyword>
<protein>
    <submittedName>
        <fullName evidence="12">Uncharacterized protein</fullName>
    </submittedName>
</protein>
<dbReference type="RefSeq" id="WP_008766744.1">
    <property type="nucleotide sequence ID" value="NZ_BAABXH010000002.1"/>
</dbReference>
<dbReference type="GO" id="GO:0016829">
    <property type="term" value="F:lyase activity"/>
    <property type="evidence" value="ECO:0007669"/>
    <property type="project" value="UniProtKB-KW"/>
</dbReference>
<keyword evidence="3" id="KW-0677">Repeat</keyword>
<dbReference type="InterPro" id="IPR008397">
    <property type="entry name" value="Alginate_lyase_dom"/>
</dbReference>
<evidence type="ECO:0000256" key="9">
    <source>
        <dbReference type="ARBA" id="ARBA00023326"/>
    </source>
</evidence>
<dbReference type="SUPFAM" id="SSF51126">
    <property type="entry name" value="Pectin lyase-like"/>
    <property type="match status" value="1"/>
</dbReference>
<evidence type="ECO:0000256" key="2">
    <source>
        <dbReference type="ARBA" id="ARBA00022729"/>
    </source>
</evidence>
<comment type="caution">
    <text evidence="12">The sequence shown here is derived from an EMBL/GenBank/DDBJ whole genome shotgun (WGS) entry which is preliminary data.</text>
</comment>
<dbReference type="InterPro" id="IPR008929">
    <property type="entry name" value="Chondroitin_lyas"/>
</dbReference>
<evidence type="ECO:0000256" key="6">
    <source>
        <dbReference type="ARBA" id="ARBA00023239"/>
    </source>
</evidence>
<accession>C6IQV7</accession>
<evidence type="ECO:0000256" key="5">
    <source>
        <dbReference type="ARBA" id="ARBA00023180"/>
    </source>
</evidence>
<evidence type="ECO:0000313" key="12">
    <source>
        <dbReference type="EMBL" id="KAB4486892.1"/>
    </source>
</evidence>
<dbReference type="SUPFAM" id="SSF48230">
    <property type="entry name" value="Chondroitin AC/alginate lyase"/>
    <property type="match status" value="1"/>
</dbReference>
<evidence type="ECO:0000256" key="8">
    <source>
        <dbReference type="ARBA" id="ARBA00023295"/>
    </source>
</evidence>
<gene>
    <name evidence="12" type="ORF">GAN91_02435</name>
</gene>
<accession>A0A0P0EU33</accession>
<dbReference type="KEGG" id="btho:Btheta7330_03237"/>
<dbReference type="InterPro" id="IPR000743">
    <property type="entry name" value="Glyco_hydro_28"/>
</dbReference>
<dbReference type="Gene3D" id="2.160.20.10">
    <property type="entry name" value="Single-stranded right-handed beta-helix, Pectin lyase-like"/>
    <property type="match status" value="1"/>
</dbReference>
<dbReference type="InterPro" id="IPR011050">
    <property type="entry name" value="Pectin_lyase_fold/virulence"/>
</dbReference>
<dbReference type="GO" id="GO:0042597">
    <property type="term" value="C:periplasmic space"/>
    <property type="evidence" value="ECO:0007669"/>
    <property type="project" value="InterPro"/>
</dbReference>
<reference evidence="12 13" key="1">
    <citation type="journal article" date="2019" name="Nat. Med.">
        <title>A library of human gut bacterial isolates paired with longitudinal multiomics data enables mechanistic microbiome research.</title>
        <authorList>
            <person name="Poyet M."/>
            <person name="Groussin M."/>
            <person name="Gibbons S.M."/>
            <person name="Avila-Pacheco J."/>
            <person name="Jiang X."/>
            <person name="Kearney S.M."/>
            <person name="Perrotta A.R."/>
            <person name="Berdy B."/>
            <person name="Zhao S."/>
            <person name="Lieberman T.D."/>
            <person name="Swanson P.K."/>
            <person name="Smith M."/>
            <person name="Roesemann S."/>
            <person name="Alexander J.E."/>
            <person name="Rich S.A."/>
            <person name="Livny J."/>
            <person name="Vlamakis H."/>
            <person name="Clish C."/>
            <person name="Bullock K."/>
            <person name="Deik A."/>
            <person name="Scott J."/>
            <person name="Pierce K.A."/>
            <person name="Xavier R.J."/>
            <person name="Alm E.J."/>
        </authorList>
    </citation>
    <scope>NUCLEOTIDE SEQUENCE [LARGE SCALE GENOMIC DNA]</scope>
    <source>
        <strain evidence="12 13">BIOML-A162</strain>
    </source>
</reference>
<keyword evidence="2" id="KW-0732">Signal</keyword>
<dbReference type="Proteomes" id="UP000436858">
    <property type="component" value="Unassembled WGS sequence"/>
</dbReference>
<evidence type="ECO:0000256" key="4">
    <source>
        <dbReference type="ARBA" id="ARBA00022801"/>
    </source>
</evidence>
<dbReference type="PANTHER" id="PTHR31736:SF9">
    <property type="entry name" value="ENDO-XYLOGALACTURONAN HYDROLASE A-RELATED"/>
    <property type="match status" value="1"/>
</dbReference>
<keyword evidence="9" id="KW-0624">Polysaccharide degradation</keyword>
<dbReference type="Pfam" id="PF05426">
    <property type="entry name" value="Alginate_lyase"/>
    <property type="match status" value="1"/>
</dbReference>
<dbReference type="GO" id="GO:0030246">
    <property type="term" value="F:carbohydrate binding"/>
    <property type="evidence" value="ECO:0007669"/>
    <property type="project" value="InterPro"/>
</dbReference>
<dbReference type="GeneID" id="85230847"/>
<proteinExistence type="inferred from homology"/>
<dbReference type="InterPro" id="IPR008979">
    <property type="entry name" value="Galactose-bd-like_sf"/>
</dbReference>
<dbReference type="Gene3D" id="2.60.120.260">
    <property type="entry name" value="Galactose-binding domain-like"/>
    <property type="match status" value="1"/>
</dbReference>
<dbReference type="AlphaFoldDB" id="A0A0P0EU33"/>
<keyword evidence="5" id="KW-0325">Glycoprotein</keyword>
<dbReference type="GO" id="GO:0004650">
    <property type="term" value="F:polygalacturonase activity"/>
    <property type="evidence" value="ECO:0007669"/>
    <property type="project" value="InterPro"/>
</dbReference>
<evidence type="ECO:0000256" key="11">
    <source>
        <dbReference type="RuleBase" id="RU361169"/>
    </source>
</evidence>
<keyword evidence="7" id="KW-0119">Carbohydrate metabolism</keyword>
<comment type="function">
    <text evidence="10">Pectinolytic enzyme involved in the degradation of xylogalacturonan (xga), a galacturonan backbone heavily substituted with xylose, and which is one important component of the hairy regions of pectin. Activity requires a galacturonic acid backbone substituted with xylose.</text>
</comment>
<dbReference type="PANTHER" id="PTHR31736">
    <property type="match status" value="1"/>
</dbReference>
<dbReference type="EMBL" id="WCRY01000002">
    <property type="protein sequence ID" value="KAB4486892.1"/>
    <property type="molecule type" value="Genomic_DNA"/>
</dbReference>
<sequence>MKKYWFLLLAALLGGATCIFAKDTLATWKAPAGVALNSDFTVKVRLQDGVWHTLSSYLIKVDEVRDTRHYVENASMAIFDFTGKVEVAVTYNLGEVQTAKVRPLSYDIPFQIDGNTVTFTLEHPRNLSVEVNGDIFHNFHLFTGSPERTIPDKDNPEVIYFGPGIHTVKNGELRVPSGKTVYLAGGAVLMGRVLIENVHDVKLLGRGIIDHSIKGGIRIANSRDVYVEGIVATQCATGGSENVTIRNVKSISYYGWGDGMNVFASNNVLFDGVFCRNSDDCTTVYGTRLGFEGGCRNITMQNSTLWADVAHPIFIGIHGNSKAPEVLEDLNYINIDILDHREKQVDYQGCMAINAGDNNLIRNVHFEDIRVENFRQGQLVNLRIFYNEKYCTAPGRGIENVLFKNISYTGENAELSIIEGYDEKRKVKNIRFENLKINGKLIDDNMPDKPRWYKTSDMARIYVGPHVENIVFTSDVAQSQRRFVHPGITYTQGDLDRMKAMVEARQEPYYSTFLKLKESSYSSLDAPVVNRGEQIKEGRFNATIGVDGRRAHDLALLWHLTGEEAYARKAVEYLNANSYYTNTSSRGTGPLDNGKIYLLIDAAEMMRDYSGWTRQDQQRFKDMLVYPGYSNTENYSAKYANYLDDTKNGVTFYWNIYNFDAARFGNQGLFAARSMMAMAIYLDNEIMYDRAYRYLLGMKHRKDDLPYPSGPAISSDQPIHVSPTMIDYKLLQRKNDIQDYGYDEQLQYYIYPNGQCQESSRDQGHVLAGLHNYVAIAEMAWNQGDSLYSSLDNRLLLGLEWSYRYNLSSIQSYKKQETPWEPTGLTKDMNEVTFDNGKYLQIKSRSGRWESVNISSHGRGDVAGTGGTREMALAHYAVRSGLPAEKYTWLQRYRDYMIERYGCENWGVAPNWFYEWTGWGTLTKRLTPWMAGDPVTFSTGKRVSGLHQLPSTILAADYDYYCISENPEGHTYHNIGTVRGNEYRPDGAVELQKIDNKYVVVQVEDGEWMNYTVNIPKSGAYAVYLTYSANSSSHVAMASDQGLEISSSIPSSKKWKETKLGELSLSAGACVLRLRVDKAGQKLCLSAFRLEKVERDR</sequence>
<name>A0A0P0EU33_BACT4</name>
<dbReference type="GO" id="GO:0000272">
    <property type="term" value="P:polysaccharide catabolic process"/>
    <property type="evidence" value="ECO:0007669"/>
    <property type="project" value="UniProtKB-KW"/>
</dbReference>
<evidence type="ECO:0000256" key="3">
    <source>
        <dbReference type="ARBA" id="ARBA00022737"/>
    </source>
</evidence>
<dbReference type="SUPFAM" id="SSF49785">
    <property type="entry name" value="Galactose-binding domain-like"/>
    <property type="match status" value="1"/>
</dbReference>
<evidence type="ECO:0000313" key="13">
    <source>
        <dbReference type="Proteomes" id="UP000436858"/>
    </source>
</evidence>